<name>A0A558BCA6_9GAMM</name>
<evidence type="ECO:0000313" key="8">
    <source>
        <dbReference type="Proteomes" id="UP000319142"/>
    </source>
</evidence>
<comment type="similarity">
    <text evidence="2">Belongs to the LemA family.</text>
</comment>
<dbReference type="SUPFAM" id="SSF140478">
    <property type="entry name" value="LemA-like"/>
    <property type="match status" value="1"/>
</dbReference>
<dbReference type="RefSeq" id="WP_273133224.1">
    <property type="nucleotide sequence ID" value="NZ_VMRX01000015.1"/>
</dbReference>
<proteinExistence type="inferred from homology"/>
<dbReference type="Pfam" id="PF04011">
    <property type="entry name" value="LemA"/>
    <property type="match status" value="1"/>
</dbReference>
<evidence type="ECO:0000256" key="6">
    <source>
        <dbReference type="SAM" id="Phobius"/>
    </source>
</evidence>
<dbReference type="GO" id="GO:0016020">
    <property type="term" value="C:membrane"/>
    <property type="evidence" value="ECO:0007669"/>
    <property type="project" value="UniProtKB-SubCell"/>
</dbReference>
<keyword evidence="4 6" id="KW-1133">Transmembrane helix</keyword>
<dbReference type="Proteomes" id="UP000319142">
    <property type="component" value="Unassembled WGS sequence"/>
</dbReference>
<dbReference type="PANTHER" id="PTHR34478">
    <property type="entry name" value="PROTEIN LEMA"/>
    <property type="match status" value="1"/>
</dbReference>
<evidence type="ECO:0000256" key="1">
    <source>
        <dbReference type="ARBA" id="ARBA00004167"/>
    </source>
</evidence>
<dbReference type="InterPro" id="IPR023353">
    <property type="entry name" value="LemA-like_dom_sf"/>
</dbReference>
<feature type="transmembrane region" description="Helical" evidence="6">
    <location>
        <begin position="33"/>
        <end position="51"/>
    </location>
</feature>
<dbReference type="Gene3D" id="1.20.1440.20">
    <property type="entry name" value="LemA-like domain"/>
    <property type="match status" value="1"/>
</dbReference>
<sequence>MPLAPALRPGDTAYVVGHFNREHRVLNRGARSFVSIAASLGLFLFTATSLLAADGRFSPDNLLLSGLMVPLVLCLYLGVLHYNDMVFLKNRVNRARANIDTILQQRHDLWPMLENTVKAAMAHEKQLMARIASLRAEPPASMESAANVERTLAREQAATQALKARIEDYPEMKNHEVVGRFMAIMADTESYLALLRNSYTDSAMIYNTRIQTLPDLLLAWLFRFRPVSQFSKDGS</sequence>
<evidence type="ECO:0000313" key="7">
    <source>
        <dbReference type="EMBL" id="TVT34145.1"/>
    </source>
</evidence>
<protein>
    <submittedName>
        <fullName evidence="7">LemA family protein</fullName>
    </submittedName>
</protein>
<dbReference type="PANTHER" id="PTHR34478:SF1">
    <property type="entry name" value="PROTEIN LEMA"/>
    <property type="match status" value="1"/>
</dbReference>
<comment type="subcellular location">
    <subcellularLocation>
        <location evidence="1">Membrane</location>
        <topology evidence="1">Single-pass membrane protein</topology>
    </subcellularLocation>
</comment>
<dbReference type="AlphaFoldDB" id="A0A558BCA6"/>
<dbReference type="InterPro" id="IPR007156">
    <property type="entry name" value="MamQ_LemA"/>
</dbReference>
<evidence type="ECO:0000256" key="4">
    <source>
        <dbReference type="ARBA" id="ARBA00022989"/>
    </source>
</evidence>
<evidence type="ECO:0000256" key="3">
    <source>
        <dbReference type="ARBA" id="ARBA00022692"/>
    </source>
</evidence>
<evidence type="ECO:0000256" key="2">
    <source>
        <dbReference type="ARBA" id="ARBA00008854"/>
    </source>
</evidence>
<dbReference type="EMBL" id="VMRX01000015">
    <property type="protein sequence ID" value="TVT34145.1"/>
    <property type="molecule type" value="Genomic_DNA"/>
</dbReference>
<keyword evidence="5 6" id="KW-0472">Membrane</keyword>
<accession>A0A558BCA6</accession>
<organism evidence="7 8">
    <name type="scientific">Marinobacter vinifirmus</name>
    <dbReference type="NCBI Taxonomy" id="355591"/>
    <lineage>
        <taxon>Bacteria</taxon>
        <taxon>Pseudomonadati</taxon>
        <taxon>Pseudomonadota</taxon>
        <taxon>Gammaproteobacteria</taxon>
        <taxon>Pseudomonadales</taxon>
        <taxon>Marinobacteraceae</taxon>
        <taxon>Marinobacter</taxon>
    </lineage>
</organism>
<comment type="caution">
    <text evidence="7">The sequence shown here is derived from an EMBL/GenBank/DDBJ whole genome shotgun (WGS) entry which is preliminary data.</text>
</comment>
<gene>
    <name evidence="7" type="ORF">FHK81_07250</name>
</gene>
<keyword evidence="3 6" id="KW-0812">Transmembrane</keyword>
<reference evidence="7 8" key="1">
    <citation type="submission" date="2019-07" db="EMBL/GenBank/DDBJ databases">
        <title>The pathways for chlorine oxyanion respiration interact through the shared metabolite chlorate.</title>
        <authorList>
            <person name="Barnum T.P."/>
            <person name="Cheng Y."/>
            <person name="Hill K.A."/>
            <person name="Lucas L.N."/>
            <person name="Carlson H.K."/>
            <person name="Coates J.D."/>
        </authorList>
    </citation>
    <scope>NUCLEOTIDE SEQUENCE [LARGE SCALE GENOMIC DNA]</scope>
    <source>
        <strain evidence="7">UCB</strain>
    </source>
</reference>
<evidence type="ECO:0000256" key="5">
    <source>
        <dbReference type="ARBA" id="ARBA00023136"/>
    </source>
</evidence>
<feature type="transmembrane region" description="Helical" evidence="6">
    <location>
        <begin position="63"/>
        <end position="82"/>
    </location>
</feature>